<protein>
    <submittedName>
        <fullName evidence="4">Short-chain dehydrogenase</fullName>
    </submittedName>
</protein>
<dbReference type="PANTHER" id="PTHR43008:SF4">
    <property type="entry name" value="CHAIN DEHYDROGENASE, PUTATIVE (AFU_ORTHOLOGUE AFUA_4G08710)-RELATED"/>
    <property type="match status" value="1"/>
</dbReference>
<dbReference type="InterPro" id="IPR002347">
    <property type="entry name" value="SDR_fam"/>
</dbReference>
<sequence length="291" mass="31030">MVAAANGAIGHDDGASSQITTMSTLPGPNHDWSVNLSGKVIAITGANQGIGLALAEVCLANDAACVFSLDISEPAEAFAALEARFPGRLEFQHCDVTKEESVQAALDAVVAGRGRFDGMVANAGATKHQAALDFTMDQVKRLFELNVYGSWNCATAAARTFIRLGCKGSIVFTASMTSYRPNRIRTFYQAAPSAPYGATKGAVRNMTHTLAMEWAKYGIRVNSISPGFVKTALTYYVEKDPEWGTKMKHYGGMPRLALPQELGGAYVYLLSETSTYTTGIDIPIAGIVGAW</sequence>
<evidence type="ECO:0000256" key="1">
    <source>
        <dbReference type="ARBA" id="ARBA00006484"/>
    </source>
</evidence>
<evidence type="ECO:0000313" key="5">
    <source>
        <dbReference type="Proteomes" id="UP000315783"/>
    </source>
</evidence>
<dbReference type="STRING" id="43265.A0A545UW29"/>
<evidence type="ECO:0000256" key="3">
    <source>
        <dbReference type="ARBA" id="ARBA00023002"/>
    </source>
</evidence>
<comment type="similarity">
    <text evidence="1">Belongs to the short-chain dehydrogenases/reductases (SDR) family.</text>
</comment>
<comment type="caution">
    <text evidence="4">The sequence shown here is derived from an EMBL/GenBank/DDBJ whole genome shotgun (WGS) entry which is preliminary data.</text>
</comment>
<proteinExistence type="inferred from homology"/>
<dbReference type="PANTHER" id="PTHR43008">
    <property type="entry name" value="BENZIL REDUCTASE"/>
    <property type="match status" value="1"/>
</dbReference>
<dbReference type="InterPro" id="IPR036291">
    <property type="entry name" value="NAD(P)-bd_dom_sf"/>
</dbReference>
<dbReference type="PRINTS" id="PR00081">
    <property type="entry name" value="GDHRDH"/>
</dbReference>
<keyword evidence="5" id="KW-1185">Reference proteome</keyword>
<dbReference type="OrthoDB" id="417891at2759"/>
<dbReference type="GO" id="GO:0016616">
    <property type="term" value="F:oxidoreductase activity, acting on the CH-OH group of donors, NAD or NADP as acceptor"/>
    <property type="evidence" value="ECO:0007669"/>
    <property type="project" value="UniProtKB-ARBA"/>
</dbReference>
<dbReference type="AlphaFoldDB" id="A0A545UW29"/>
<evidence type="ECO:0000313" key="4">
    <source>
        <dbReference type="EMBL" id="TQV93662.1"/>
    </source>
</evidence>
<dbReference type="Gene3D" id="3.40.50.720">
    <property type="entry name" value="NAD(P)-binding Rossmann-like Domain"/>
    <property type="match status" value="1"/>
</dbReference>
<dbReference type="EMBL" id="SPUK01000011">
    <property type="protein sequence ID" value="TQV93662.1"/>
    <property type="molecule type" value="Genomic_DNA"/>
</dbReference>
<keyword evidence="2" id="KW-0521">NADP</keyword>
<gene>
    <name evidence="4" type="ORF">IF1G_07394</name>
</gene>
<dbReference type="PRINTS" id="PR00080">
    <property type="entry name" value="SDRFAMILY"/>
</dbReference>
<dbReference type="SUPFAM" id="SSF51735">
    <property type="entry name" value="NAD(P)-binding Rossmann-fold domains"/>
    <property type="match status" value="1"/>
</dbReference>
<organism evidence="4 5">
    <name type="scientific">Cordyceps javanica</name>
    <dbReference type="NCBI Taxonomy" id="43265"/>
    <lineage>
        <taxon>Eukaryota</taxon>
        <taxon>Fungi</taxon>
        <taxon>Dikarya</taxon>
        <taxon>Ascomycota</taxon>
        <taxon>Pezizomycotina</taxon>
        <taxon>Sordariomycetes</taxon>
        <taxon>Hypocreomycetidae</taxon>
        <taxon>Hypocreales</taxon>
        <taxon>Cordycipitaceae</taxon>
        <taxon>Cordyceps</taxon>
    </lineage>
</organism>
<reference evidence="4 5" key="1">
    <citation type="journal article" date="2019" name="Appl. Microbiol. Biotechnol.">
        <title>Genome sequence of Isaria javanica and comparative genome analysis insights into family S53 peptidase evolution in fungal entomopathogens.</title>
        <authorList>
            <person name="Lin R."/>
            <person name="Zhang X."/>
            <person name="Xin B."/>
            <person name="Zou M."/>
            <person name="Gao Y."/>
            <person name="Qin F."/>
            <person name="Hu Q."/>
            <person name="Xie B."/>
            <person name="Cheng X."/>
        </authorList>
    </citation>
    <scope>NUCLEOTIDE SEQUENCE [LARGE SCALE GENOMIC DNA]</scope>
    <source>
        <strain evidence="4 5">IJ1G</strain>
    </source>
</reference>
<evidence type="ECO:0000256" key="2">
    <source>
        <dbReference type="ARBA" id="ARBA00022857"/>
    </source>
</evidence>
<name>A0A545UW29_9HYPO</name>
<accession>A0A545UW29</accession>
<dbReference type="GO" id="GO:0050664">
    <property type="term" value="F:oxidoreductase activity, acting on NAD(P)H, oxygen as acceptor"/>
    <property type="evidence" value="ECO:0007669"/>
    <property type="project" value="TreeGrafter"/>
</dbReference>
<keyword evidence="3" id="KW-0560">Oxidoreductase</keyword>
<dbReference type="Proteomes" id="UP000315783">
    <property type="component" value="Unassembled WGS sequence"/>
</dbReference>
<dbReference type="Pfam" id="PF13561">
    <property type="entry name" value="adh_short_C2"/>
    <property type="match status" value="1"/>
</dbReference>
<dbReference type="FunFam" id="3.40.50.720:FF:000084">
    <property type="entry name" value="Short-chain dehydrogenase reductase"/>
    <property type="match status" value="1"/>
</dbReference>